<reference evidence="15 16" key="1">
    <citation type="submission" date="2018-07" db="EMBL/GenBank/DDBJ databases">
        <title>Erythrobacter nanhaiensis sp. nov., a novel member of the genus Erythrobacter isolated from the South China Sea.</title>
        <authorList>
            <person name="Chen X."/>
            <person name="Liu J."/>
        </authorList>
    </citation>
    <scope>NUCLEOTIDE SEQUENCE [LARGE SCALE GENOMIC DNA]</scope>
    <source>
        <strain evidence="15 16">S-5</strain>
    </source>
</reference>
<evidence type="ECO:0000256" key="1">
    <source>
        <dbReference type="ARBA" id="ARBA00022485"/>
    </source>
</evidence>
<evidence type="ECO:0000256" key="8">
    <source>
        <dbReference type="ARBA" id="ARBA00023014"/>
    </source>
</evidence>
<dbReference type="SUPFAM" id="SSF53807">
    <property type="entry name" value="Helical backbone' metal receptor"/>
    <property type="match status" value="1"/>
</dbReference>
<comment type="subunit">
    <text evidence="11">Protochlorophyllide reductase is composed of three subunits; BchL, BchN and BchB. Forms a heterotetramer of two BchB and two BchN subunits.</text>
</comment>
<keyword evidence="3 11" id="KW-0479">Metal-binding</keyword>
<dbReference type="Pfam" id="PF00148">
    <property type="entry name" value="Oxidored_nitro"/>
    <property type="match status" value="1"/>
</dbReference>
<dbReference type="Gene3D" id="3.40.50.1980">
    <property type="entry name" value="Nitrogenase molybdenum iron protein domain"/>
    <property type="match status" value="3"/>
</dbReference>
<proteinExistence type="inferred from homology"/>
<feature type="active site" description="Proton donor" evidence="11">
    <location>
        <position position="292"/>
    </location>
</feature>
<keyword evidence="7 11" id="KW-0408">Iron</keyword>
<dbReference type="InterPro" id="IPR013580">
    <property type="entry name" value="LI-POR_suB-like_C"/>
</dbReference>
<dbReference type="InterPro" id="IPR042298">
    <property type="entry name" value="P-CP_red_C"/>
</dbReference>
<feature type="binding site" evidence="11">
    <location>
        <begin position="427"/>
        <end position="428"/>
    </location>
    <ligand>
        <name>substrate</name>
    </ligand>
</feature>
<keyword evidence="10 11" id="KW-0077">Bacteriochlorophyll biosynthesis</keyword>
<dbReference type="PANTHER" id="PTHR33712:SF7">
    <property type="entry name" value="LIGHT-INDEPENDENT PROTOCHLOROPHYLLIDE REDUCTASE SUBUNIT B"/>
    <property type="match status" value="1"/>
</dbReference>
<evidence type="ECO:0000256" key="3">
    <source>
        <dbReference type="ARBA" id="ARBA00022723"/>
    </source>
</evidence>
<comment type="similarity">
    <text evidence="11">Belongs to the ChlB/BchB/BchZ family.</text>
</comment>
<dbReference type="PIRSF" id="PIRSF000163">
    <property type="entry name" value="PCP_ChlB"/>
    <property type="match status" value="1"/>
</dbReference>
<evidence type="ECO:0000259" key="13">
    <source>
        <dbReference type="Pfam" id="PF00148"/>
    </source>
</evidence>
<dbReference type="GO" id="GO:0016636">
    <property type="term" value="F:oxidoreductase activity, acting on the CH-CH group of donors, iron-sulfur protein as acceptor"/>
    <property type="evidence" value="ECO:0007669"/>
    <property type="project" value="UniProtKB-UniRule"/>
</dbReference>
<dbReference type="Proteomes" id="UP000254101">
    <property type="component" value="Unassembled WGS sequence"/>
</dbReference>
<keyword evidence="6 11" id="KW-0560">Oxidoreductase</keyword>
<dbReference type="GO" id="GO:0046872">
    <property type="term" value="F:metal ion binding"/>
    <property type="evidence" value="ECO:0007669"/>
    <property type="project" value="UniProtKB-KW"/>
</dbReference>
<keyword evidence="8 11" id="KW-0411">Iron-sulfur</keyword>
<dbReference type="NCBIfam" id="TIGR01278">
    <property type="entry name" value="DPOR_BchB"/>
    <property type="match status" value="1"/>
</dbReference>
<comment type="cofactor">
    <cofactor evidence="11">
        <name>[4Fe-4S] cluster</name>
        <dbReference type="ChEBI" id="CHEBI:49883"/>
    </cofactor>
    <text evidence="11">Binds 1 [4Fe-4S] cluster per heterodimer. The cluster is bound at the heterodimer interface by residues from both subunits.</text>
</comment>
<dbReference type="UniPathway" id="UPA00671"/>
<dbReference type="EMBL" id="QRBB01000001">
    <property type="protein sequence ID" value="RDS77239.1"/>
    <property type="molecule type" value="Genomic_DNA"/>
</dbReference>
<dbReference type="Gene3D" id="1.10.8.550">
    <property type="entry name" value="Proto-chlorophyllide reductase 57 kD subunit B"/>
    <property type="match status" value="1"/>
</dbReference>
<keyword evidence="5 11" id="KW-0067">ATP-binding</keyword>
<dbReference type="InterPro" id="IPR050152">
    <property type="entry name" value="ChlB/BchB/BchZ"/>
</dbReference>
<feature type="region of interest" description="Disordered" evidence="12">
    <location>
        <begin position="451"/>
        <end position="488"/>
    </location>
</feature>
<evidence type="ECO:0000256" key="4">
    <source>
        <dbReference type="ARBA" id="ARBA00022741"/>
    </source>
</evidence>
<feature type="domain" description="Light-independent protochlorophyllide reductase subunit B-like C-terminal" evidence="14">
    <location>
        <begin position="493"/>
        <end position="537"/>
    </location>
</feature>
<evidence type="ECO:0000256" key="5">
    <source>
        <dbReference type="ARBA" id="ARBA00022840"/>
    </source>
</evidence>
<gene>
    <name evidence="11" type="primary">bchB</name>
    <name evidence="15" type="ORF">DL238_06170</name>
</gene>
<dbReference type="GO" id="GO:0016730">
    <property type="term" value="F:oxidoreductase activity, acting on iron-sulfur proteins as donors"/>
    <property type="evidence" value="ECO:0007669"/>
    <property type="project" value="InterPro"/>
</dbReference>
<evidence type="ECO:0000256" key="10">
    <source>
        <dbReference type="ARBA" id="ARBA00023181"/>
    </source>
</evidence>
<comment type="catalytic activity">
    <reaction evidence="11">
        <text>chlorophyllide a + oxidized 2[4Fe-4S]-[ferredoxin] + 2 ADP + 2 phosphate = protochlorophyllide a + reduced 2[4Fe-4S]-[ferredoxin] + 2 ATP + 2 H2O</text>
        <dbReference type="Rhea" id="RHEA:28202"/>
        <dbReference type="Rhea" id="RHEA-COMP:10002"/>
        <dbReference type="Rhea" id="RHEA-COMP:10004"/>
        <dbReference type="ChEBI" id="CHEBI:15377"/>
        <dbReference type="ChEBI" id="CHEBI:30616"/>
        <dbReference type="ChEBI" id="CHEBI:33722"/>
        <dbReference type="ChEBI" id="CHEBI:33723"/>
        <dbReference type="ChEBI" id="CHEBI:43474"/>
        <dbReference type="ChEBI" id="CHEBI:83348"/>
        <dbReference type="ChEBI" id="CHEBI:83350"/>
        <dbReference type="ChEBI" id="CHEBI:456216"/>
        <dbReference type="EC" id="1.3.7.7"/>
    </reaction>
</comment>
<name>A0A395LKL5_9SPHN</name>
<keyword evidence="16" id="KW-1185">Reference proteome</keyword>
<dbReference type="AlphaFoldDB" id="A0A395LKL5"/>
<dbReference type="GO" id="GO:0051539">
    <property type="term" value="F:4 iron, 4 sulfur cluster binding"/>
    <property type="evidence" value="ECO:0007669"/>
    <property type="project" value="UniProtKB-UniRule"/>
</dbReference>
<evidence type="ECO:0000256" key="2">
    <source>
        <dbReference type="ARBA" id="ARBA00022531"/>
    </source>
</evidence>
<dbReference type="InterPro" id="IPR005969">
    <property type="entry name" value="Protochl_reductB"/>
</dbReference>
<dbReference type="Pfam" id="PF08369">
    <property type="entry name" value="PCP_red"/>
    <property type="match status" value="1"/>
</dbReference>
<comment type="function">
    <text evidence="11">Component of the dark-operative protochlorophyllide reductase (DPOR) that uses Mg-ATP and reduced ferredoxin to reduce ring D of protochlorophyllide (Pchlide) to form chlorophyllide a (Chlide). This reaction is light-independent. The NB-protein (BchN-BchB) is the catalytic component of the complex.</text>
</comment>
<dbReference type="InterPro" id="IPR016209">
    <property type="entry name" value="Protochlorophyllide_Rdtase"/>
</dbReference>
<sequence length="542" mass="58967">MQLSVWTYEGPPHVGAMRIATAMRGVHYLLHAPQGDTYADLLFTMIERRGARPPVTYTTFQARDLGKDTAELFQQAARDAHARFRPDVMLVGSSCTAELIQDDPAGMAEAMQLDCPVVPLELPSYSRKENWGAGETFYQIVRHLADRTILPGTGRGTAEGGGGAQGAKRPLANILGPAALGFRHRDDVREVRGILDRLGIGVNCVAPLGASAADIARIGAADFNIVLYPEIGDSAARWLEREFRQPRTTTVPIGVGATRDFITEVATLAGVDPAPALADDESRMPWWSRSVDSTYLTGKRVFVFGDATHAAAAARVARDELGLEVVGLGCYNREFAREIRDAARAYGVEPLITDDHLEVEDAIAAAAPELVLGTQMERHIAKRLGIPCAVISAPVHVQDFPARHSPQMGFEGANVLFDTWVHPLVMGLEEHLLTMFREDFEFSDDAGASHLAAHSPSRHAELVSASSAPTATANQEEGWTPEQVQGDDEDALWTAEAEAELRKIPFFVRGKAKRNTENFAAEQGRGAIDLETLYDAKAHYAR</sequence>
<keyword evidence="9 11" id="KW-0149">Chlorophyll biosynthesis</keyword>
<comment type="pathway">
    <text evidence="11">Porphyrin-containing compound metabolism; bacteriochlorophyll biosynthesis (light-independent).</text>
</comment>
<evidence type="ECO:0000256" key="11">
    <source>
        <dbReference type="HAMAP-Rule" id="MF_00353"/>
    </source>
</evidence>
<evidence type="ECO:0000313" key="15">
    <source>
        <dbReference type="EMBL" id="RDS77239.1"/>
    </source>
</evidence>
<accession>A0A395LKL5</accession>
<dbReference type="PANTHER" id="PTHR33712">
    <property type="entry name" value="LIGHT-INDEPENDENT PROTOCHLOROPHYLLIDE REDUCTASE SUBUNIT B"/>
    <property type="match status" value="1"/>
</dbReference>
<keyword evidence="4 11" id="KW-0547">Nucleotide-binding</keyword>
<dbReference type="OrthoDB" id="5717231at2"/>
<evidence type="ECO:0000256" key="6">
    <source>
        <dbReference type="ARBA" id="ARBA00023002"/>
    </source>
</evidence>
<keyword evidence="1 11" id="KW-0004">4Fe-4S</keyword>
<feature type="binding site" evidence="11">
    <location>
        <position position="36"/>
    </location>
    <ligand>
        <name>[4Fe-4S] cluster</name>
        <dbReference type="ChEBI" id="CHEBI:49883"/>
        <note>ligand shared with heterodimeric partner</note>
    </ligand>
</feature>
<evidence type="ECO:0000256" key="7">
    <source>
        <dbReference type="ARBA" id="ARBA00023004"/>
    </source>
</evidence>
<comment type="caution">
    <text evidence="15">The sequence shown here is derived from an EMBL/GenBank/DDBJ whole genome shotgun (WGS) entry which is preliminary data.</text>
</comment>
<dbReference type="GO" id="GO:0019685">
    <property type="term" value="P:photosynthesis, dark reaction"/>
    <property type="evidence" value="ECO:0007669"/>
    <property type="project" value="InterPro"/>
</dbReference>
<evidence type="ECO:0000259" key="14">
    <source>
        <dbReference type="Pfam" id="PF08369"/>
    </source>
</evidence>
<dbReference type="RefSeq" id="WP_115491460.1">
    <property type="nucleotide sequence ID" value="NZ_JACHWW010000001.1"/>
</dbReference>
<dbReference type="GO" id="GO:0005524">
    <property type="term" value="F:ATP binding"/>
    <property type="evidence" value="ECO:0007669"/>
    <property type="project" value="UniProtKB-UniRule"/>
</dbReference>
<evidence type="ECO:0000256" key="12">
    <source>
        <dbReference type="SAM" id="MobiDB-lite"/>
    </source>
</evidence>
<feature type="compositionally biased region" description="Polar residues" evidence="12">
    <location>
        <begin position="464"/>
        <end position="477"/>
    </location>
</feature>
<feature type="domain" description="Nitrogenase/oxidoreductase component 1" evidence="13">
    <location>
        <begin position="12"/>
        <end position="424"/>
    </location>
</feature>
<protein>
    <recommendedName>
        <fullName evidence="11">Light-independent protochlorophyllide reductase subunit B</fullName>
        <shortName evidence="11">DPOR subunit B</shortName>
        <shortName evidence="11">LI-POR subunit B</shortName>
        <ecNumber evidence="11">1.3.7.7</ecNumber>
    </recommendedName>
</protein>
<evidence type="ECO:0000256" key="9">
    <source>
        <dbReference type="ARBA" id="ARBA00023171"/>
    </source>
</evidence>
<organism evidence="15 16">
    <name type="scientific">Alteriqipengyuania lutimaris</name>
    <dbReference type="NCBI Taxonomy" id="1538146"/>
    <lineage>
        <taxon>Bacteria</taxon>
        <taxon>Pseudomonadati</taxon>
        <taxon>Pseudomonadota</taxon>
        <taxon>Alphaproteobacteria</taxon>
        <taxon>Sphingomonadales</taxon>
        <taxon>Erythrobacteraceae</taxon>
        <taxon>Alteriqipengyuania</taxon>
    </lineage>
</organism>
<dbReference type="HAMAP" id="MF_00353">
    <property type="entry name" value="ChlB_BchB"/>
    <property type="match status" value="1"/>
</dbReference>
<dbReference type="InterPro" id="IPR000510">
    <property type="entry name" value="Nase/OxRdtase_comp1"/>
</dbReference>
<evidence type="ECO:0000313" key="16">
    <source>
        <dbReference type="Proteomes" id="UP000254101"/>
    </source>
</evidence>
<dbReference type="Gene3D" id="1.20.89.20">
    <property type="match status" value="1"/>
</dbReference>
<keyword evidence="2 11" id="KW-0602">Photosynthesis</keyword>
<dbReference type="GO" id="GO:0036070">
    <property type="term" value="P:light-independent bacteriochlorophyll biosynthetic process"/>
    <property type="evidence" value="ECO:0007669"/>
    <property type="project" value="UniProtKB-UniRule"/>
</dbReference>
<dbReference type="EC" id="1.3.7.7" evidence="11"/>